<evidence type="ECO:0000256" key="1">
    <source>
        <dbReference type="SAM" id="SignalP"/>
    </source>
</evidence>
<feature type="chain" id="PRO_5022997799" description="DUF5666 domain-containing protein" evidence="1">
    <location>
        <begin position="29"/>
        <end position="200"/>
    </location>
</feature>
<name>A0A5B7YCE9_9ALTE</name>
<evidence type="ECO:0000313" key="3">
    <source>
        <dbReference type="Proteomes" id="UP000304912"/>
    </source>
</evidence>
<feature type="signal peptide" evidence="1">
    <location>
        <begin position="1"/>
        <end position="28"/>
    </location>
</feature>
<keyword evidence="3" id="KW-1185">Reference proteome</keyword>
<keyword evidence="1" id="KW-0732">Signal</keyword>
<evidence type="ECO:0008006" key="4">
    <source>
        <dbReference type="Google" id="ProtNLM"/>
    </source>
</evidence>
<dbReference type="Proteomes" id="UP000304912">
    <property type="component" value="Chromosome"/>
</dbReference>
<reference evidence="2 3" key="1">
    <citation type="submission" date="2019-04" db="EMBL/GenBank/DDBJ databases">
        <title>Salinimonas iocasae sp. nov., a halophilic bacterium isolated from the outer tube casing of tubeworms in Okinawa Trough.</title>
        <authorList>
            <person name="Zhang H."/>
            <person name="Wang H."/>
            <person name="Li C."/>
        </authorList>
    </citation>
    <scope>NUCLEOTIDE SEQUENCE [LARGE SCALE GENOMIC DNA]</scope>
    <source>
        <strain evidence="2 3">KX18D6</strain>
    </source>
</reference>
<sequence>MKVKNWLSKLSAVAVLSSGIMLAPSALAQKHVKQNLNQLVTASASIISGKVLSVTDGFDNKGRPFTEITIEVGQDAKGKHDQGSQFSFRQFGLLKPRTMGNGKVYLGVSPEGFANWTEGEHVIAFMNPDFGGGLRSTVGLEQGKFSIKNGKVINDVGNYGLFEDMTTTALSAEEQNLITTPGAVDAGVFMNLVGKLAEVK</sequence>
<dbReference type="KEGG" id="salk:FBQ74_07255"/>
<protein>
    <recommendedName>
        <fullName evidence="4">DUF5666 domain-containing protein</fullName>
    </recommendedName>
</protein>
<dbReference type="EMBL" id="CP039852">
    <property type="protein sequence ID" value="QCZ93294.1"/>
    <property type="molecule type" value="Genomic_DNA"/>
</dbReference>
<proteinExistence type="predicted"/>
<dbReference type="AlphaFoldDB" id="A0A5B7YCE9"/>
<accession>A0A5B7YCE9</accession>
<organism evidence="2 3">
    <name type="scientific">Salinimonas iocasae</name>
    <dbReference type="NCBI Taxonomy" id="2572577"/>
    <lineage>
        <taxon>Bacteria</taxon>
        <taxon>Pseudomonadati</taxon>
        <taxon>Pseudomonadota</taxon>
        <taxon>Gammaproteobacteria</taxon>
        <taxon>Alteromonadales</taxon>
        <taxon>Alteromonadaceae</taxon>
        <taxon>Alteromonas/Salinimonas group</taxon>
        <taxon>Salinimonas</taxon>
    </lineage>
</organism>
<gene>
    <name evidence="2" type="ORF">FBQ74_07255</name>
</gene>
<dbReference type="RefSeq" id="WP_139756040.1">
    <property type="nucleotide sequence ID" value="NZ_CP039852.1"/>
</dbReference>
<dbReference type="OrthoDB" id="8901233at2"/>
<evidence type="ECO:0000313" key="2">
    <source>
        <dbReference type="EMBL" id="QCZ93294.1"/>
    </source>
</evidence>